<keyword evidence="2" id="KW-1185">Reference proteome</keyword>
<dbReference type="RefSeq" id="WP_184148964.1">
    <property type="nucleotide sequence ID" value="NZ_JACHKA010000001.1"/>
</dbReference>
<protein>
    <submittedName>
        <fullName evidence="1">Uncharacterized protein</fullName>
    </submittedName>
</protein>
<evidence type="ECO:0000313" key="2">
    <source>
        <dbReference type="Proteomes" id="UP001138540"/>
    </source>
</evidence>
<reference evidence="1 2" key="1">
    <citation type="submission" date="2020-08" db="EMBL/GenBank/DDBJ databases">
        <title>Exploring microbial biodiversity for novel pathways involved in the catabolism of aromatic compounds derived from lignin.</title>
        <authorList>
            <person name="Elkins J."/>
        </authorList>
    </citation>
    <scope>NUCLEOTIDE SEQUENCE [LARGE SCALE GENOMIC DNA]</scope>
    <source>
        <strain evidence="1 2">B1D3A</strain>
    </source>
</reference>
<organism evidence="1 2">
    <name type="scientific">Sphingobium lignivorans</name>
    <dbReference type="NCBI Taxonomy" id="2735886"/>
    <lineage>
        <taxon>Bacteria</taxon>
        <taxon>Pseudomonadati</taxon>
        <taxon>Pseudomonadota</taxon>
        <taxon>Alphaproteobacteria</taxon>
        <taxon>Sphingomonadales</taxon>
        <taxon>Sphingomonadaceae</taxon>
        <taxon>Sphingobium</taxon>
    </lineage>
</organism>
<name>A0ABR6NBY5_9SPHN</name>
<comment type="caution">
    <text evidence="1">The sequence shown here is derived from an EMBL/GenBank/DDBJ whole genome shotgun (WGS) entry which is preliminary data.</text>
</comment>
<gene>
    <name evidence="1" type="ORF">HNP60_000146</name>
</gene>
<accession>A0ABR6NBY5</accession>
<dbReference type="EMBL" id="JACHKA010000001">
    <property type="protein sequence ID" value="MBB5984172.1"/>
    <property type="molecule type" value="Genomic_DNA"/>
</dbReference>
<proteinExistence type="predicted"/>
<sequence>MLHSSLRPFITPFQQANLRRHAAYLLSLPAGYEAFDMRRITSEGARGESRAPAYLPADGIVCCAIGHGPRAGFAPDGTENWYRYSCRYFIDAGAGYWSDDEESPAREAWLWCFDTLWAASDNSSEGAARRILWLLDHGLPPFAEAQREGLAPLCYR</sequence>
<dbReference type="Proteomes" id="UP001138540">
    <property type="component" value="Unassembled WGS sequence"/>
</dbReference>
<evidence type="ECO:0000313" key="1">
    <source>
        <dbReference type="EMBL" id="MBB5984172.1"/>
    </source>
</evidence>